<dbReference type="EMBL" id="LXQA011094389">
    <property type="protein sequence ID" value="MCI84576.1"/>
    <property type="molecule type" value="Genomic_DNA"/>
</dbReference>
<protein>
    <submittedName>
        <fullName evidence="1">Uncharacterized protein</fullName>
    </submittedName>
</protein>
<sequence>MRSLAPKLDDGFCCCLLGELPLDLGVPPFPRAFSSSITIAIAQS</sequence>
<name>A0A392V8F3_9FABA</name>
<evidence type="ECO:0000313" key="1">
    <source>
        <dbReference type="EMBL" id="MCI84576.1"/>
    </source>
</evidence>
<evidence type="ECO:0000313" key="2">
    <source>
        <dbReference type="Proteomes" id="UP000265520"/>
    </source>
</evidence>
<dbReference type="Proteomes" id="UP000265520">
    <property type="component" value="Unassembled WGS sequence"/>
</dbReference>
<keyword evidence="2" id="KW-1185">Reference proteome</keyword>
<comment type="caution">
    <text evidence="1">The sequence shown here is derived from an EMBL/GenBank/DDBJ whole genome shotgun (WGS) entry which is preliminary data.</text>
</comment>
<feature type="non-terminal residue" evidence="1">
    <location>
        <position position="44"/>
    </location>
</feature>
<dbReference type="AlphaFoldDB" id="A0A392V8F3"/>
<reference evidence="1 2" key="1">
    <citation type="journal article" date="2018" name="Front. Plant Sci.">
        <title>Red Clover (Trifolium pratense) and Zigzag Clover (T. medium) - A Picture of Genomic Similarities and Differences.</title>
        <authorList>
            <person name="Dluhosova J."/>
            <person name="Istvanek J."/>
            <person name="Nedelnik J."/>
            <person name="Repkova J."/>
        </authorList>
    </citation>
    <scope>NUCLEOTIDE SEQUENCE [LARGE SCALE GENOMIC DNA]</scope>
    <source>
        <strain evidence="2">cv. 10/8</strain>
        <tissue evidence="1">Leaf</tissue>
    </source>
</reference>
<accession>A0A392V8F3</accession>
<proteinExistence type="predicted"/>
<organism evidence="1 2">
    <name type="scientific">Trifolium medium</name>
    <dbReference type="NCBI Taxonomy" id="97028"/>
    <lineage>
        <taxon>Eukaryota</taxon>
        <taxon>Viridiplantae</taxon>
        <taxon>Streptophyta</taxon>
        <taxon>Embryophyta</taxon>
        <taxon>Tracheophyta</taxon>
        <taxon>Spermatophyta</taxon>
        <taxon>Magnoliopsida</taxon>
        <taxon>eudicotyledons</taxon>
        <taxon>Gunneridae</taxon>
        <taxon>Pentapetalae</taxon>
        <taxon>rosids</taxon>
        <taxon>fabids</taxon>
        <taxon>Fabales</taxon>
        <taxon>Fabaceae</taxon>
        <taxon>Papilionoideae</taxon>
        <taxon>50 kb inversion clade</taxon>
        <taxon>NPAAA clade</taxon>
        <taxon>Hologalegina</taxon>
        <taxon>IRL clade</taxon>
        <taxon>Trifolieae</taxon>
        <taxon>Trifolium</taxon>
    </lineage>
</organism>